<dbReference type="GO" id="GO:0097347">
    <property type="term" value="C:TAM protein secretion complex"/>
    <property type="evidence" value="ECO:0007669"/>
    <property type="project" value="TreeGrafter"/>
</dbReference>
<comment type="subcellular location">
    <subcellularLocation>
        <location evidence="1">Membrane</location>
        <topology evidence="1">Single-pass membrane protein</topology>
    </subcellularLocation>
</comment>
<dbReference type="GO" id="GO:0009306">
    <property type="term" value="P:protein secretion"/>
    <property type="evidence" value="ECO:0007669"/>
    <property type="project" value="TreeGrafter"/>
</dbReference>
<name>A0A4V6J2F7_RAOTE</name>
<evidence type="ECO:0000256" key="2">
    <source>
        <dbReference type="ARBA" id="ARBA00022692"/>
    </source>
</evidence>
<feature type="compositionally biased region" description="Basic and acidic residues" evidence="5">
    <location>
        <begin position="7"/>
        <end position="20"/>
    </location>
</feature>
<protein>
    <recommendedName>
        <fullName evidence="8">Assembly protein</fullName>
    </recommendedName>
</protein>
<evidence type="ECO:0000256" key="5">
    <source>
        <dbReference type="SAM" id="MobiDB-lite"/>
    </source>
</evidence>
<dbReference type="AlphaFoldDB" id="A0A4V6J2F7"/>
<dbReference type="GO" id="GO:0005886">
    <property type="term" value="C:plasma membrane"/>
    <property type="evidence" value="ECO:0007669"/>
    <property type="project" value="TreeGrafter"/>
</dbReference>
<reference evidence="6 7" key="1">
    <citation type="submission" date="2019-04" db="EMBL/GenBank/DDBJ databases">
        <authorList>
            <consortium name="Pathogen Informatics"/>
        </authorList>
    </citation>
    <scope>NUCLEOTIDE SEQUENCE [LARGE SCALE GENOMIC DNA]</scope>
    <source>
        <strain evidence="6 7">NCTC9185</strain>
    </source>
</reference>
<feature type="region of interest" description="Disordered" evidence="5">
    <location>
        <begin position="1"/>
        <end position="20"/>
    </location>
</feature>
<dbReference type="EMBL" id="CABDVU010000001">
    <property type="protein sequence ID" value="VTN13434.1"/>
    <property type="molecule type" value="Genomic_DNA"/>
</dbReference>
<keyword evidence="2" id="KW-0812">Transmembrane</keyword>
<dbReference type="Proteomes" id="UP000339249">
    <property type="component" value="Unassembled WGS sequence"/>
</dbReference>
<evidence type="ECO:0000256" key="3">
    <source>
        <dbReference type="ARBA" id="ARBA00022989"/>
    </source>
</evidence>
<dbReference type="PANTHER" id="PTHR36985:SF1">
    <property type="entry name" value="TRANSLOCATION AND ASSEMBLY MODULE SUBUNIT TAMB"/>
    <property type="match status" value="1"/>
</dbReference>
<evidence type="ECO:0000256" key="4">
    <source>
        <dbReference type="ARBA" id="ARBA00023136"/>
    </source>
</evidence>
<evidence type="ECO:0000313" key="6">
    <source>
        <dbReference type="EMBL" id="VTN13434.1"/>
    </source>
</evidence>
<evidence type="ECO:0000313" key="7">
    <source>
        <dbReference type="Proteomes" id="UP000339249"/>
    </source>
</evidence>
<dbReference type="PANTHER" id="PTHR36985">
    <property type="entry name" value="TRANSLOCATION AND ASSEMBLY MODULE SUBUNIT TAMB"/>
    <property type="match status" value="1"/>
</dbReference>
<gene>
    <name evidence="6" type="ORF">NCTC9185_05468</name>
</gene>
<proteinExistence type="predicted"/>
<accession>A0A4V6J2F7</accession>
<keyword evidence="3" id="KW-1133">Transmembrane helix</keyword>
<keyword evidence="4" id="KW-0472">Membrane</keyword>
<sequence>MAQEQIVEPKIENPQPEEKPLGETMKALFEKPVLPEMADVHLPLNLNIEEFRGEQLRITGDTDMTIYSLLLKVSSIDGQMKLDTLNVDSDQGKVTASGSAQLQDSWPVDITLNGALNIDPLKGEKVQLKVGGEMRKKLTVGVDLAGPVAMTLRAETQLAEAGLPLNMELKSKQLYWPFSGEKQFQADDLQLTFSGKMTDYALAMSTAVKGNPCRRRKSASMRKATSSR</sequence>
<organism evidence="6 7">
    <name type="scientific">Raoultella terrigena</name>
    <name type="common">Klebsiella terrigena</name>
    <dbReference type="NCBI Taxonomy" id="577"/>
    <lineage>
        <taxon>Bacteria</taxon>
        <taxon>Pseudomonadati</taxon>
        <taxon>Pseudomonadota</taxon>
        <taxon>Gammaproteobacteria</taxon>
        <taxon>Enterobacterales</taxon>
        <taxon>Enterobacteriaceae</taxon>
        <taxon>Klebsiella/Raoultella group</taxon>
        <taxon>Raoultella</taxon>
    </lineage>
</organism>
<evidence type="ECO:0008006" key="8">
    <source>
        <dbReference type="Google" id="ProtNLM"/>
    </source>
</evidence>
<evidence type="ECO:0000256" key="1">
    <source>
        <dbReference type="ARBA" id="ARBA00004167"/>
    </source>
</evidence>